<keyword evidence="3" id="KW-1133">Transmembrane helix</keyword>
<dbReference type="Proteomes" id="UP001501599">
    <property type="component" value="Unassembled WGS sequence"/>
</dbReference>
<keyword evidence="1" id="KW-0175">Coiled coil</keyword>
<comment type="caution">
    <text evidence="4">The sequence shown here is derived from an EMBL/GenBank/DDBJ whole genome shotgun (WGS) entry which is preliminary data.</text>
</comment>
<feature type="compositionally biased region" description="Low complexity" evidence="2">
    <location>
        <begin position="409"/>
        <end position="422"/>
    </location>
</feature>
<proteinExistence type="predicted"/>
<evidence type="ECO:0000256" key="3">
    <source>
        <dbReference type="SAM" id="Phobius"/>
    </source>
</evidence>
<accession>A0ABN3AT49</accession>
<dbReference type="InterPro" id="IPR036365">
    <property type="entry name" value="PGBD-like_sf"/>
</dbReference>
<dbReference type="Gene3D" id="1.10.101.10">
    <property type="entry name" value="PGBD-like superfamily/PGBD"/>
    <property type="match status" value="1"/>
</dbReference>
<reference evidence="4 5" key="1">
    <citation type="journal article" date="2019" name="Int. J. Syst. Evol. Microbiol.">
        <title>The Global Catalogue of Microorganisms (GCM) 10K type strain sequencing project: providing services to taxonomists for standard genome sequencing and annotation.</title>
        <authorList>
            <consortium name="The Broad Institute Genomics Platform"/>
            <consortium name="The Broad Institute Genome Sequencing Center for Infectious Disease"/>
            <person name="Wu L."/>
            <person name="Ma J."/>
        </authorList>
    </citation>
    <scope>NUCLEOTIDE SEQUENCE [LARGE SCALE GENOMIC DNA]</scope>
    <source>
        <strain evidence="4 5">JCM 16026</strain>
    </source>
</reference>
<evidence type="ECO:0000256" key="1">
    <source>
        <dbReference type="SAM" id="Coils"/>
    </source>
</evidence>
<sequence>MADDEERAQDEVEPEGVPDAPPRRARPRGWRRMLRSDRALWITALVAVLSLVAGLALGRLVVSPGQAAADAEPPDAGPITVPVEERALSNDVVLRGDAVFADAVAVRVETAELGGPPVVTGQVPSVGTMLDVRSVALEVAGRPLIVLPGELPAYRSLRVGLSGPDVQQLHAALASLGLGVDATATVFDASTANAVRALYEQVGYPLPAPPEGAPETLDAAEAAMADAESAVAQAQAAVQAASSGPSAVERREQDNLVDAASRALQQAQAAPEQDALEVAALQDALDLAVLQRDAALAPRGAGAERQALDQAVAARERARDDLVEAQVAVQPQLPASEVVFLTDLPRRVDEVSVDRGGRVEGDVMSVSGATLEIAATASASDATLLQVGAVATFALPDGTEATATIAEIGGATPTDDPAAAGTDGEGGGASAEPDRVPVSLAPQALPPEAAMRLQGTNVRVSIPVEATAGTVLAVPIAALTAGPGGESRVEVVRDDETELVEVTTGLAAEGYVEVAPAAGLRLEPGDLVVVGR</sequence>
<name>A0ABN3AT49_9MICO</name>
<feature type="coiled-coil region" evidence="1">
    <location>
        <begin position="217"/>
        <end position="270"/>
    </location>
</feature>
<dbReference type="EMBL" id="BAAAQT010000006">
    <property type="protein sequence ID" value="GAA2174174.1"/>
    <property type="molecule type" value="Genomic_DNA"/>
</dbReference>
<organism evidence="4 5">
    <name type="scientific">Agrococcus versicolor</name>
    <dbReference type="NCBI Taxonomy" id="501482"/>
    <lineage>
        <taxon>Bacteria</taxon>
        <taxon>Bacillati</taxon>
        <taxon>Actinomycetota</taxon>
        <taxon>Actinomycetes</taxon>
        <taxon>Micrococcales</taxon>
        <taxon>Microbacteriaceae</taxon>
        <taxon>Agrococcus</taxon>
    </lineage>
</organism>
<evidence type="ECO:0000313" key="5">
    <source>
        <dbReference type="Proteomes" id="UP001501599"/>
    </source>
</evidence>
<evidence type="ECO:0000256" key="2">
    <source>
        <dbReference type="SAM" id="MobiDB-lite"/>
    </source>
</evidence>
<dbReference type="InterPro" id="IPR036366">
    <property type="entry name" value="PGBDSf"/>
</dbReference>
<dbReference type="Gene3D" id="2.40.420.20">
    <property type="match status" value="1"/>
</dbReference>
<keyword evidence="5" id="KW-1185">Reference proteome</keyword>
<dbReference type="SUPFAM" id="SSF47090">
    <property type="entry name" value="PGBD-like"/>
    <property type="match status" value="1"/>
</dbReference>
<evidence type="ECO:0000313" key="4">
    <source>
        <dbReference type="EMBL" id="GAA2174174.1"/>
    </source>
</evidence>
<feature type="region of interest" description="Disordered" evidence="2">
    <location>
        <begin position="1"/>
        <end position="27"/>
    </location>
</feature>
<keyword evidence="3" id="KW-0812">Transmembrane</keyword>
<protein>
    <recommendedName>
        <fullName evidence="6">Peptidoglycan binding-like domain-containing protein</fullName>
    </recommendedName>
</protein>
<feature type="compositionally biased region" description="Acidic residues" evidence="2">
    <location>
        <begin position="1"/>
        <end position="16"/>
    </location>
</feature>
<feature type="transmembrane region" description="Helical" evidence="3">
    <location>
        <begin position="39"/>
        <end position="62"/>
    </location>
</feature>
<gene>
    <name evidence="4" type="ORF">GCM10009846_19110</name>
</gene>
<evidence type="ECO:0008006" key="6">
    <source>
        <dbReference type="Google" id="ProtNLM"/>
    </source>
</evidence>
<dbReference type="RefSeq" id="WP_344342993.1">
    <property type="nucleotide sequence ID" value="NZ_BAAAQT010000006.1"/>
</dbReference>
<keyword evidence="3" id="KW-0472">Membrane</keyword>
<feature type="region of interest" description="Disordered" evidence="2">
    <location>
        <begin position="409"/>
        <end position="435"/>
    </location>
</feature>